<evidence type="ECO:0000313" key="3">
    <source>
        <dbReference type="Proteomes" id="UP000229631"/>
    </source>
</evidence>
<evidence type="ECO:0000313" key="2">
    <source>
        <dbReference type="EMBL" id="PIV01116.1"/>
    </source>
</evidence>
<accession>A0A2M7BDD5</accession>
<keyword evidence="1" id="KW-1133">Transmembrane helix</keyword>
<sequence>MEGEETKIPQIEIQETPINCPVCPPCPVPPKTKPGKAFLKVLFLFILALILAAVILIGSGFQIVRKESLLDLWLARNQAPTPATIVKPTPTPDPTADWKTYTNSQYSFLIKYPDDYFKFQDSQSDVLKNGVFVATSAPQGGNSPKFLGPKDVWLNAGVGANNVSDLDQYIDLFSQSFNVSQKTPVTIDGVGGYRVTYTIPDMAGAANVIASYNFEVILLKNNNIYTISLTAHDQDILINNQKMFDQILSTFKFITVTPTSSPGIQTKGGLSLGIPVKIKSTILTTATGPLVIKGTVDSGWMFEGVMPVLLLDSSRNEIASGSAMETTPGAWQSGNPVNFSISFTFSTEATSGFLVFKSDNPSGLPENQKTFELPVKFAQR</sequence>
<protein>
    <recommendedName>
        <fullName evidence="4">Bacterial spore germination immunoglobulin-like domain-containing protein</fullName>
    </recommendedName>
</protein>
<evidence type="ECO:0008006" key="4">
    <source>
        <dbReference type="Google" id="ProtNLM"/>
    </source>
</evidence>
<keyword evidence="1" id="KW-0812">Transmembrane</keyword>
<dbReference type="EMBL" id="PEVC01000032">
    <property type="protein sequence ID" value="PIV01116.1"/>
    <property type="molecule type" value="Genomic_DNA"/>
</dbReference>
<organism evidence="2 3">
    <name type="scientific">Candidatus Shapirobacteria bacterium CG03_land_8_20_14_0_80_39_12</name>
    <dbReference type="NCBI Taxonomy" id="1974879"/>
    <lineage>
        <taxon>Bacteria</taxon>
        <taxon>Candidatus Shapironibacteriota</taxon>
    </lineage>
</organism>
<evidence type="ECO:0000256" key="1">
    <source>
        <dbReference type="SAM" id="Phobius"/>
    </source>
</evidence>
<keyword evidence="1" id="KW-0472">Membrane</keyword>
<name>A0A2M7BDD5_9BACT</name>
<comment type="caution">
    <text evidence="2">The sequence shown here is derived from an EMBL/GenBank/DDBJ whole genome shotgun (WGS) entry which is preliminary data.</text>
</comment>
<reference evidence="3" key="1">
    <citation type="submission" date="2017-09" db="EMBL/GenBank/DDBJ databases">
        <title>Depth-based differentiation of microbial function through sediment-hosted aquifers and enrichment of novel symbionts in the deep terrestrial subsurface.</title>
        <authorList>
            <person name="Probst A.J."/>
            <person name="Ladd B."/>
            <person name="Jarett J.K."/>
            <person name="Geller-Mcgrath D.E."/>
            <person name="Sieber C.M.K."/>
            <person name="Emerson J.B."/>
            <person name="Anantharaman K."/>
            <person name="Thomas B.C."/>
            <person name="Malmstrom R."/>
            <person name="Stieglmeier M."/>
            <person name="Klingl A."/>
            <person name="Woyke T."/>
            <person name="Ryan C.M."/>
            <person name="Banfield J.F."/>
        </authorList>
    </citation>
    <scope>NUCLEOTIDE SEQUENCE [LARGE SCALE GENOMIC DNA]</scope>
</reference>
<dbReference type="AlphaFoldDB" id="A0A2M7BDD5"/>
<feature type="transmembrane region" description="Helical" evidence="1">
    <location>
        <begin position="41"/>
        <end position="61"/>
    </location>
</feature>
<gene>
    <name evidence="2" type="ORF">COS54_01655</name>
</gene>
<dbReference type="Proteomes" id="UP000229631">
    <property type="component" value="Unassembled WGS sequence"/>
</dbReference>
<dbReference type="Gene3D" id="3.40.1000.10">
    <property type="entry name" value="Mog1/PsbP, alpha/beta/alpha sandwich"/>
    <property type="match status" value="1"/>
</dbReference>
<proteinExistence type="predicted"/>